<dbReference type="SUPFAM" id="SSF51197">
    <property type="entry name" value="Clavaminate synthase-like"/>
    <property type="match status" value="1"/>
</dbReference>
<feature type="binding site" evidence="5">
    <location>
        <position position="159"/>
    </location>
    <ligand>
        <name>substrate</name>
    </ligand>
</feature>
<name>A0AAF0BK25_9PROT</name>
<feature type="binding site" evidence="5">
    <location>
        <position position="133"/>
    </location>
    <ligand>
        <name>substrate</name>
    </ligand>
</feature>
<keyword evidence="9" id="KW-1185">Reference proteome</keyword>
<evidence type="ECO:0000256" key="3">
    <source>
        <dbReference type="ARBA" id="ARBA00023002"/>
    </source>
</evidence>
<dbReference type="InterPro" id="IPR037151">
    <property type="entry name" value="AlkB-like_sf"/>
</dbReference>
<dbReference type="GO" id="GO:0035513">
    <property type="term" value="P:oxidative RNA demethylation"/>
    <property type="evidence" value="ECO:0007669"/>
    <property type="project" value="TreeGrafter"/>
</dbReference>
<dbReference type="KEGG" id="gso:PH603_14790"/>
<organism evidence="8 9">
    <name type="scientific">Gimibacter soli</name>
    <dbReference type="NCBI Taxonomy" id="3024400"/>
    <lineage>
        <taxon>Bacteria</taxon>
        <taxon>Pseudomonadati</taxon>
        <taxon>Pseudomonadota</taxon>
        <taxon>Alphaproteobacteria</taxon>
        <taxon>Kordiimonadales</taxon>
        <taxon>Temperatibacteraceae</taxon>
        <taxon>Gimibacter</taxon>
    </lineage>
</organism>
<gene>
    <name evidence="8" type="primary">alkB</name>
    <name evidence="8" type="ORF">PH603_14790</name>
</gene>
<keyword evidence="1 6" id="KW-0479">Metal-binding</keyword>
<evidence type="ECO:0000259" key="7">
    <source>
        <dbReference type="PROSITE" id="PS51471"/>
    </source>
</evidence>
<dbReference type="AlphaFoldDB" id="A0AAF0BK25"/>
<feature type="binding site" evidence="6">
    <location>
        <position position="131"/>
    </location>
    <ligand>
        <name>Fe cation</name>
        <dbReference type="ChEBI" id="CHEBI:24875"/>
        <note>catalytic</note>
    </ligand>
</feature>
<protein>
    <submittedName>
        <fullName evidence="8">DNA oxidative demethylase AlkB</fullName>
        <ecNumber evidence="8">1.14.11.33</ecNumber>
    </submittedName>
</protein>
<dbReference type="PANTHER" id="PTHR16557:SF2">
    <property type="entry name" value="NUCLEIC ACID DIOXYGENASE ALKBH1"/>
    <property type="match status" value="1"/>
</dbReference>
<dbReference type="NCBIfam" id="NF011930">
    <property type="entry name" value="PRK15401.1"/>
    <property type="match status" value="1"/>
</dbReference>
<dbReference type="Pfam" id="PF13532">
    <property type="entry name" value="2OG-FeII_Oxy_2"/>
    <property type="match status" value="1"/>
</dbReference>
<dbReference type="InterPro" id="IPR004574">
    <property type="entry name" value="Alkb"/>
</dbReference>
<dbReference type="Proteomes" id="UP001217500">
    <property type="component" value="Chromosome"/>
</dbReference>
<feature type="binding site" evidence="6">
    <location>
        <position position="185"/>
    </location>
    <ligand>
        <name>Fe cation</name>
        <dbReference type="ChEBI" id="CHEBI:24875"/>
        <note>catalytic</note>
    </ligand>
</feature>
<feature type="binding site" evidence="5">
    <location>
        <begin position="74"/>
        <end position="76"/>
    </location>
    <ligand>
        <name>substrate</name>
    </ligand>
</feature>
<sequence>MADLFTALRPEREVIREGVVLLAGFADSEVLLDAVAPLVAAAPFRHMTTPGGRQMQVAMTNCGALGWVSEPSGYRYSPTDPLSGKPWPAMPAVMADLAARAAGAAGFSAFEPDVCLINRYLPGTRLSPHIDQDEADKSWPIVSVSLGIPAVFQLYGNVRGGTPTEIPLYDGDVLVFGGLARHVYHGVKKLAQESHPRTGEMRINLTFRRAR</sequence>
<feature type="domain" description="Fe2OG dioxygenase" evidence="7">
    <location>
        <begin position="111"/>
        <end position="211"/>
    </location>
</feature>
<reference evidence="8" key="1">
    <citation type="submission" date="2023-01" db="EMBL/GenBank/DDBJ databases">
        <title>The genome sequence of Kordiimonadaceae bacterium 6D33.</title>
        <authorList>
            <person name="Liu Y."/>
        </authorList>
    </citation>
    <scope>NUCLEOTIDE SEQUENCE</scope>
    <source>
        <strain evidence="8">6D33</strain>
    </source>
</reference>
<dbReference type="GO" id="GO:0008198">
    <property type="term" value="F:ferrous iron binding"/>
    <property type="evidence" value="ECO:0007669"/>
    <property type="project" value="TreeGrafter"/>
</dbReference>
<dbReference type="GO" id="GO:0035515">
    <property type="term" value="F:oxidative RNA demethylase activity"/>
    <property type="evidence" value="ECO:0007669"/>
    <property type="project" value="TreeGrafter"/>
</dbReference>
<feature type="binding site" evidence="5">
    <location>
        <position position="67"/>
    </location>
    <ligand>
        <name>substrate</name>
    </ligand>
</feature>
<proteinExistence type="predicted"/>
<dbReference type="GO" id="GO:0005737">
    <property type="term" value="C:cytoplasm"/>
    <property type="evidence" value="ECO:0007669"/>
    <property type="project" value="TreeGrafter"/>
</dbReference>
<dbReference type="InterPro" id="IPR005123">
    <property type="entry name" value="Oxoglu/Fe-dep_dioxygenase_dom"/>
</dbReference>
<evidence type="ECO:0000256" key="6">
    <source>
        <dbReference type="PIRSR" id="PIRSR604574-2"/>
    </source>
</evidence>
<dbReference type="EC" id="1.14.11.33" evidence="8"/>
<dbReference type="RefSeq" id="WP_289503420.1">
    <property type="nucleotide sequence ID" value="NZ_CP116805.1"/>
</dbReference>
<dbReference type="InterPro" id="IPR027450">
    <property type="entry name" value="AlkB-like"/>
</dbReference>
<dbReference type="GO" id="GO:0035516">
    <property type="term" value="F:broad specificity oxidative DNA demethylase activity"/>
    <property type="evidence" value="ECO:0007669"/>
    <property type="project" value="UniProtKB-EC"/>
</dbReference>
<dbReference type="PANTHER" id="PTHR16557">
    <property type="entry name" value="ALKYLATED DNA REPAIR PROTEIN ALKB-RELATED"/>
    <property type="match status" value="1"/>
</dbReference>
<evidence type="ECO:0000256" key="5">
    <source>
        <dbReference type="PIRSR" id="PIRSR604574-1"/>
    </source>
</evidence>
<feature type="binding site" evidence="5">
    <location>
        <begin position="118"/>
        <end position="120"/>
    </location>
    <ligand>
        <name>2-oxoglutarate</name>
        <dbReference type="ChEBI" id="CHEBI:16810"/>
    </ligand>
</feature>
<evidence type="ECO:0000313" key="9">
    <source>
        <dbReference type="Proteomes" id="UP001217500"/>
    </source>
</evidence>
<keyword evidence="4 6" id="KW-0408">Iron</keyword>
<keyword evidence="2" id="KW-0223">Dioxygenase</keyword>
<evidence type="ECO:0000256" key="2">
    <source>
        <dbReference type="ARBA" id="ARBA00022964"/>
    </source>
</evidence>
<keyword evidence="3 8" id="KW-0560">Oxidoreductase</keyword>
<comment type="cofactor">
    <cofactor evidence="6">
        <name>Fe(2+)</name>
        <dbReference type="ChEBI" id="CHEBI:29033"/>
    </cofactor>
    <text evidence="6">Binds 1 Fe(2+) ion per subunit.</text>
</comment>
<feature type="binding site" evidence="6">
    <location>
        <position position="129"/>
    </location>
    <ligand>
        <name>Fe cation</name>
        <dbReference type="ChEBI" id="CHEBI:24875"/>
        <note>catalytic</note>
    </ligand>
</feature>
<accession>A0AAF0BK25</accession>
<evidence type="ECO:0000256" key="1">
    <source>
        <dbReference type="ARBA" id="ARBA00022723"/>
    </source>
</evidence>
<feature type="binding site" evidence="5">
    <location>
        <begin position="202"/>
        <end position="208"/>
    </location>
    <ligand>
        <name>2-oxoglutarate</name>
        <dbReference type="ChEBI" id="CHEBI:16810"/>
    </ligand>
</feature>
<evidence type="ECO:0000313" key="8">
    <source>
        <dbReference type="EMBL" id="WCL53804.1"/>
    </source>
</evidence>
<evidence type="ECO:0000256" key="4">
    <source>
        <dbReference type="ARBA" id="ARBA00023004"/>
    </source>
</evidence>
<dbReference type="PROSITE" id="PS51471">
    <property type="entry name" value="FE2OG_OXY"/>
    <property type="match status" value="1"/>
</dbReference>
<dbReference type="Gene3D" id="2.60.120.590">
    <property type="entry name" value="Alpha-ketoglutarate-dependent dioxygenase AlkB-like"/>
    <property type="match status" value="1"/>
</dbReference>
<dbReference type="EMBL" id="CP116805">
    <property type="protein sequence ID" value="WCL53804.1"/>
    <property type="molecule type" value="Genomic_DNA"/>
</dbReference>